<accession>V6KU76</accession>
<dbReference type="AlphaFoldDB" id="V6KU76"/>
<dbReference type="SUPFAM" id="SSF140453">
    <property type="entry name" value="EsxAB dimer-like"/>
    <property type="match status" value="1"/>
</dbReference>
<dbReference type="EMBL" id="AWQX01000045">
    <property type="protein sequence ID" value="EST35715.1"/>
    <property type="molecule type" value="Genomic_DNA"/>
</dbReference>
<evidence type="ECO:0000313" key="1">
    <source>
        <dbReference type="EMBL" id="EST35715.1"/>
    </source>
</evidence>
<keyword evidence="2" id="KW-1185">Reference proteome</keyword>
<dbReference type="PATRIC" id="fig|1352936.5.peg.1055"/>
<gene>
    <name evidence="1" type="ORF">M878_04900</name>
</gene>
<evidence type="ECO:0000313" key="2">
    <source>
        <dbReference type="Proteomes" id="UP000017984"/>
    </source>
</evidence>
<name>V6KU76_STRRC</name>
<dbReference type="STRING" id="1352936.M878_04900"/>
<dbReference type="Gene3D" id="1.10.287.1060">
    <property type="entry name" value="ESAT-6-like"/>
    <property type="match status" value="1"/>
</dbReference>
<sequence length="87" mass="9544">MSSYDPVVADIPDELIRLERSAEEERAKLAGLTGDEYDEQWRRWRAAMEAVQAAITAYAAATEAGPDEVGQAVKAAVRHTQEDPAVE</sequence>
<organism evidence="1 2">
    <name type="scientific">Streptomyces roseochromogenus subsp. oscitans DS 12.976</name>
    <dbReference type="NCBI Taxonomy" id="1352936"/>
    <lineage>
        <taxon>Bacteria</taxon>
        <taxon>Bacillati</taxon>
        <taxon>Actinomycetota</taxon>
        <taxon>Actinomycetes</taxon>
        <taxon>Kitasatosporales</taxon>
        <taxon>Streptomycetaceae</taxon>
        <taxon>Streptomyces</taxon>
    </lineage>
</organism>
<protein>
    <submittedName>
        <fullName evidence="1">Uncharacterized protein</fullName>
    </submittedName>
</protein>
<proteinExistence type="predicted"/>
<reference evidence="1 2" key="1">
    <citation type="journal article" date="2014" name="Genome Announc.">
        <title>Draft Genome Sequence of Streptomyces roseochromogenes subsp. oscitans DS 12.976, Producer of the Aminocoumarin Antibiotic Clorobiocin.</title>
        <authorList>
            <person name="Ruckert C."/>
            <person name="Kalinowski J."/>
            <person name="Heide L."/>
            <person name="Apel A.K."/>
        </authorList>
    </citation>
    <scope>NUCLEOTIDE SEQUENCE [LARGE SCALE GENOMIC DNA]</scope>
    <source>
        <strain evidence="1 2">DS 12.976</strain>
    </source>
</reference>
<dbReference type="HOGENOM" id="CLU_196116_0_0_11"/>
<comment type="caution">
    <text evidence="1">The sequence shown here is derived from an EMBL/GenBank/DDBJ whole genome shotgun (WGS) entry which is preliminary data.</text>
</comment>
<dbReference type="InterPro" id="IPR036689">
    <property type="entry name" value="ESAT-6-like_sf"/>
</dbReference>
<dbReference type="Proteomes" id="UP000017984">
    <property type="component" value="Chromosome"/>
</dbReference>